<name>A0AA36E8J7_LACSI</name>
<dbReference type="GO" id="GO:0005694">
    <property type="term" value="C:chromosome"/>
    <property type="evidence" value="ECO:0007669"/>
    <property type="project" value="UniProtKB-SubCell"/>
</dbReference>
<dbReference type="SUPFAM" id="SSF82199">
    <property type="entry name" value="SET domain"/>
    <property type="match status" value="1"/>
</dbReference>
<accession>A0AA36E8J7</accession>
<gene>
    <name evidence="9" type="ORF">LSALG_LOCUS25871</name>
</gene>
<evidence type="ECO:0000256" key="2">
    <source>
        <dbReference type="ARBA" id="ARBA00004286"/>
    </source>
</evidence>
<dbReference type="GO" id="GO:0032259">
    <property type="term" value="P:methylation"/>
    <property type="evidence" value="ECO:0007669"/>
    <property type="project" value="UniProtKB-KW"/>
</dbReference>
<dbReference type="GO" id="GO:0005634">
    <property type="term" value="C:nucleus"/>
    <property type="evidence" value="ECO:0007669"/>
    <property type="project" value="UniProtKB-SubCell"/>
</dbReference>
<evidence type="ECO:0000313" key="10">
    <source>
        <dbReference type="Proteomes" id="UP001177003"/>
    </source>
</evidence>
<evidence type="ECO:0000256" key="5">
    <source>
        <dbReference type="ARBA" id="ARBA00022679"/>
    </source>
</evidence>
<dbReference type="SMART" id="SM00317">
    <property type="entry name" value="SET"/>
    <property type="match status" value="1"/>
</dbReference>
<keyword evidence="10" id="KW-1185">Reference proteome</keyword>
<keyword evidence="3" id="KW-0158">Chromosome</keyword>
<keyword evidence="4" id="KW-0489">Methyltransferase</keyword>
<feature type="domain" description="SET" evidence="8">
    <location>
        <begin position="42"/>
        <end position="165"/>
    </location>
</feature>
<evidence type="ECO:0000256" key="6">
    <source>
        <dbReference type="ARBA" id="ARBA00022691"/>
    </source>
</evidence>
<dbReference type="AlphaFoldDB" id="A0AA36E8J7"/>
<dbReference type="Proteomes" id="UP001177003">
    <property type="component" value="Chromosome 5"/>
</dbReference>
<evidence type="ECO:0000256" key="4">
    <source>
        <dbReference type="ARBA" id="ARBA00022603"/>
    </source>
</evidence>
<organism evidence="9 10">
    <name type="scientific">Lactuca saligna</name>
    <name type="common">Willowleaf lettuce</name>
    <dbReference type="NCBI Taxonomy" id="75948"/>
    <lineage>
        <taxon>Eukaryota</taxon>
        <taxon>Viridiplantae</taxon>
        <taxon>Streptophyta</taxon>
        <taxon>Embryophyta</taxon>
        <taxon>Tracheophyta</taxon>
        <taxon>Spermatophyta</taxon>
        <taxon>Magnoliopsida</taxon>
        <taxon>eudicotyledons</taxon>
        <taxon>Gunneridae</taxon>
        <taxon>Pentapetalae</taxon>
        <taxon>asterids</taxon>
        <taxon>campanulids</taxon>
        <taxon>Asterales</taxon>
        <taxon>Asteraceae</taxon>
        <taxon>Cichorioideae</taxon>
        <taxon>Cichorieae</taxon>
        <taxon>Lactucinae</taxon>
        <taxon>Lactuca</taxon>
    </lineage>
</organism>
<sequence length="215" mass="23266">MVIATISHHLQPQHNRPSPPFLPSIAALPSSPSPSLSCSMVQHVHMFQTSATVAYAFGEPSQIETSILSASNLKPSDKTGETMKPNLKKVKYNAFQPLQKGDYIKEQVIDACAKGNLGHFINHSFQPNCRTEKWMVNGEVCIGLVAIRDIKKALSGVYAKDLHVRLACLNATKCIPAISSQSVPQDVEIATIISIALHDPMVICSAIGSLLQSLP</sequence>
<dbReference type="GO" id="GO:0008168">
    <property type="term" value="F:methyltransferase activity"/>
    <property type="evidence" value="ECO:0007669"/>
    <property type="project" value="UniProtKB-KW"/>
</dbReference>
<evidence type="ECO:0000256" key="7">
    <source>
        <dbReference type="ARBA" id="ARBA00023242"/>
    </source>
</evidence>
<dbReference type="InterPro" id="IPR001214">
    <property type="entry name" value="SET_dom"/>
</dbReference>
<dbReference type="EMBL" id="OX465081">
    <property type="protein sequence ID" value="CAI9286453.1"/>
    <property type="molecule type" value="Genomic_DNA"/>
</dbReference>
<protein>
    <recommendedName>
        <fullName evidence="8">SET domain-containing protein</fullName>
    </recommendedName>
</protein>
<evidence type="ECO:0000256" key="3">
    <source>
        <dbReference type="ARBA" id="ARBA00022454"/>
    </source>
</evidence>
<dbReference type="PANTHER" id="PTHR22884">
    <property type="entry name" value="SET DOMAIN PROTEINS"/>
    <property type="match status" value="1"/>
</dbReference>
<dbReference type="InterPro" id="IPR046341">
    <property type="entry name" value="SET_dom_sf"/>
</dbReference>
<reference evidence="9" key="1">
    <citation type="submission" date="2023-04" db="EMBL/GenBank/DDBJ databases">
        <authorList>
            <person name="Vijverberg K."/>
            <person name="Xiong W."/>
            <person name="Schranz E."/>
        </authorList>
    </citation>
    <scope>NUCLEOTIDE SEQUENCE</scope>
</reference>
<keyword evidence="6" id="KW-0949">S-adenosyl-L-methionine</keyword>
<evidence type="ECO:0000313" key="9">
    <source>
        <dbReference type="EMBL" id="CAI9286453.1"/>
    </source>
</evidence>
<comment type="subcellular location">
    <subcellularLocation>
        <location evidence="2">Chromosome</location>
    </subcellularLocation>
    <subcellularLocation>
        <location evidence="1">Nucleus</location>
    </subcellularLocation>
</comment>
<evidence type="ECO:0000259" key="8">
    <source>
        <dbReference type="SMART" id="SM00317"/>
    </source>
</evidence>
<proteinExistence type="predicted"/>
<dbReference type="Pfam" id="PF00856">
    <property type="entry name" value="SET"/>
    <property type="match status" value="1"/>
</dbReference>
<keyword evidence="7" id="KW-0539">Nucleus</keyword>
<dbReference type="Gene3D" id="2.170.270.10">
    <property type="entry name" value="SET domain"/>
    <property type="match status" value="1"/>
</dbReference>
<dbReference type="InterPro" id="IPR050777">
    <property type="entry name" value="SET2_Histone-Lys_MeTrsfase"/>
</dbReference>
<evidence type="ECO:0000256" key="1">
    <source>
        <dbReference type="ARBA" id="ARBA00004123"/>
    </source>
</evidence>
<keyword evidence="5" id="KW-0808">Transferase</keyword>